<dbReference type="Proteomes" id="UP000825123">
    <property type="component" value="Chromosome"/>
</dbReference>
<sequence>MKILFALVRTKVSGGVRYIFEVANGLADKGHDVKIVSLYGDHTWFRNLKAEVIYKPLKLNKFSVLTYNLYKIYRYLTLRSARGSPYDTFLLISSALGVRPDSIVELAGLIRNFDADVTIATYYLTAFSVWFSQNKNPFYLVQDFPELVKEYDGRLGLNVFFLSLRLPFSFVTVSSYAKQIILENNPTAKVTLAHPGVNLNVFKPKRADGKSEGKEKVMVILRGTKFKGDEIALKVLKNVNKKIPIHAVIVGGKSLVRHYAKTIGLDFEHSVFSNVSDEVLAELYSSSNAFLYTSYAESFGLPPLEAMACGTPVVMTDNKGSSDYAVDGFNALISQPGDVKSLSDNLLKLLQCDKLRETLIENGLNTAKKFTWERTVENFGNALKEIN</sequence>
<dbReference type="RefSeq" id="WP_221288612.1">
    <property type="nucleotide sequence ID" value="NZ_AP024597.1"/>
</dbReference>
<protein>
    <submittedName>
        <fullName evidence="3">Glycosyl transferase</fullName>
    </submittedName>
</protein>
<dbReference type="EMBL" id="AP024597">
    <property type="protein sequence ID" value="BCU68744.1"/>
    <property type="molecule type" value="Genomic_DNA"/>
</dbReference>
<accession>A0A8D5ZGF0</accession>
<reference evidence="3 4" key="1">
    <citation type="submission" date="2021-04" db="EMBL/GenBank/DDBJ databases">
        <title>Complete genome sequence of Stygiolobus sp. KN-1.</title>
        <authorList>
            <person name="Nakamura K."/>
            <person name="Sakai H."/>
            <person name="Kurosawa N."/>
        </authorList>
    </citation>
    <scope>NUCLEOTIDE SEQUENCE [LARGE SCALE GENOMIC DNA]</scope>
    <source>
        <strain evidence="3 4">KN-1</strain>
    </source>
</reference>
<dbReference type="InterPro" id="IPR001296">
    <property type="entry name" value="Glyco_trans_1"/>
</dbReference>
<dbReference type="Pfam" id="PF00534">
    <property type="entry name" value="Glycos_transf_1"/>
    <property type="match status" value="1"/>
</dbReference>
<gene>
    <name evidence="3" type="ORF">KN1_00410</name>
</gene>
<proteinExistence type="predicted"/>
<dbReference type="KEGG" id="csty:KN1_00410"/>
<name>A0A8D5ZGF0_9CREN</name>
<evidence type="ECO:0000313" key="3">
    <source>
        <dbReference type="EMBL" id="BCU68744.1"/>
    </source>
</evidence>
<keyword evidence="4" id="KW-1185">Reference proteome</keyword>
<feature type="domain" description="Glycosyl transferase family 1" evidence="2">
    <location>
        <begin position="207"/>
        <end position="363"/>
    </location>
</feature>
<dbReference type="Gene3D" id="3.40.50.11090">
    <property type="match status" value="1"/>
</dbReference>
<dbReference type="GeneID" id="66161801"/>
<evidence type="ECO:0000259" key="2">
    <source>
        <dbReference type="Pfam" id="PF00534"/>
    </source>
</evidence>
<dbReference type="SUPFAM" id="SSF53756">
    <property type="entry name" value="UDP-Glycosyltransferase/glycogen phosphorylase"/>
    <property type="match status" value="1"/>
</dbReference>
<dbReference type="CDD" id="cd03801">
    <property type="entry name" value="GT4_PimA-like"/>
    <property type="match status" value="1"/>
</dbReference>
<organism evidence="3 4">
    <name type="scientific">Stygiolobus caldivivus</name>
    <dbReference type="NCBI Taxonomy" id="2824673"/>
    <lineage>
        <taxon>Archaea</taxon>
        <taxon>Thermoproteota</taxon>
        <taxon>Thermoprotei</taxon>
        <taxon>Sulfolobales</taxon>
        <taxon>Sulfolobaceae</taxon>
        <taxon>Stygiolobus</taxon>
    </lineage>
</organism>
<evidence type="ECO:0000256" key="1">
    <source>
        <dbReference type="ARBA" id="ARBA00022679"/>
    </source>
</evidence>
<dbReference type="AlphaFoldDB" id="A0A8D5ZGF0"/>
<dbReference type="PANTHER" id="PTHR46401">
    <property type="entry name" value="GLYCOSYLTRANSFERASE WBBK-RELATED"/>
    <property type="match status" value="1"/>
</dbReference>
<dbReference type="PANTHER" id="PTHR46401:SF2">
    <property type="entry name" value="GLYCOSYLTRANSFERASE WBBK-RELATED"/>
    <property type="match status" value="1"/>
</dbReference>
<dbReference type="GO" id="GO:0016757">
    <property type="term" value="F:glycosyltransferase activity"/>
    <property type="evidence" value="ECO:0007669"/>
    <property type="project" value="InterPro"/>
</dbReference>
<dbReference type="Gene3D" id="3.40.50.2000">
    <property type="entry name" value="Glycogen Phosphorylase B"/>
    <property type="match status" value="1"/>
</dbReference>
<evidence type="ECO:0000313" key="4">
    <source>
        <dbReference type="Proteomes" id="UP000825123"/>
    </source>
</evidence>
<keyword evidence="1 3" id="KW-0808">Transferase</keyword>